<dbReference type="PANTHER" id="PTHR36122">
    <property type="entry name" value="NICOTINAMIDE RIBOSIDE TRANSPORTER PNUC"/>
    <property type="match status" value="1"/>
</dbReference>
<dbReference type="HOGENOM" id="CLU_076589_2_0_6"/>
<keyword evidence="8 10" id="KW-1133">Transmembrane helix</keyword>
<dbReference type="STRING" id="565045.NOR51B_2649"/>
<dbReference type="AlphaFoldDB" id="B8KQN4"/>
<evidence type="ECO:0000256" key="10">
    <source>
        <dbReference type="SAM" id="Phobius"/>
    </source>
</evidence>
<dbReference type="eggNOG" id="COG3201">
    <property type="taxonomic scope" value="Bacteria"/>
</dbReference>
<feature type="transmembrane region" description="Helical" evidence="10">
    <location>
        <begin position="90"/>
        <end position="107"/>
    </location>
</feature>
<accession>B8KQN4</accession>
<organism evidence="11 12">
    <name type="scientific">Luminiphilus syltensis NOR5-1B</name>
    <dbReference type="NCBI Taxonomy" id="565045"/>
    <lineage>
        <taxon>Bacteria</taxon>
        <taxon>Pseudomonadati</taxon>
        <taxon>Pseudomonadota</taxon>
        <taxon>Gammaproteobacteria</taxon>
        <taxon>Cellvibrionales</taxon>
        <taxon>Halieaceae</taxon>
        <taxon>Luminiphilus</taxon>
    </lineage>
</organism>
<evidence type="ECO:0000256" key="3">
    <source>
        <dbReference type="ARBA" id="ARBA00006669"/>
    </source>
</evidence>
<keyword evidence="5" id="KW-0813">Transport</keyword>
<dbReference type="RefSeq" id="WP_009021440.1">
    <property type="nucleotide sequence ID" value="NZ_DS999411.1"/>
</dbReference>
<feature type="transmembrane region" description="Helical" evidence="10">
    <location>
        <begin position="30"/>
        <end position="48"/>
    </location>
</feature>
<reference evidence="12" key="1">
    <citation type="journal article" date="2013" name="BMC Microbiol.">
        <title>Taxonomy and evolution of bacteriochlorophyll a-containing members of the OM60/NOR5 clade of marine gammaproteobacteria: description of Luminiphilus syltensis gen. nov., sp. nov., reclassification of Haliea rubra as Pseudohaliea rubra gen. nov., comb. nov., and emendation of Chromatocurvus halotolerans.</title>
        <authorList>
            <person name="Spring S."/>
            <person name="Riedel T."/>
            <person name="Sproer C."/>
            <person name="Yan S."/>
            <person name="Harder J."/>
            <person name="Fuchs B.M."/>
        </authorList>
    </citation>
    <scope>NUCLEOTIDE SEQUENCE [LARGE SCALE GENOMIC DNA]</scope>
    <source>
        <strain evidence="12">NOR51-B</strain>
    </source>
</reference>
<evidence type="ECO:0000256" key="4">
    <source>
        <dbReference type="ARBA" id="ARBA00017522"/>
    </source>
</evidence>
<sequence>MLIEAWLEPAASALALAYLVLAIRERRSCFLVAIASAGLYIVIFWRASLLMESALQWVYIAVSLYGWKQWGSDAGKDRLPVTTKPWRWHLVALASIAVLAGVSGGLLTRYTSAALPFLDATTTIAAVLATWMVARKILENWLYWIAIDLLSIYLYLSRGLDLTAALFAGYVVLAAVGYWQWRKHLANHSV</sequence>
<comment type="similarity">
    <text evidence="3">Belongs to the nicotinamide ribonucleoside (NR) uptake permease (TC 4.B.1) family.</text>
</comment>
<feature type="transmembrane region" description="Helical" evidence="10">
    <location>
        <begin position="162"/>
        <end position="181"/>
    </location>
</feature>
<dbReference type="GO" id="GO:0034257">
    <property type="term" value="F:nicotinamide riboside transmembrane transporter activity"/>
    <property type="evidence" value="ECO:0007669"/>
    <property type="project" value="InterPro"/>
</dbReference>
<dbReference type="OrthoDB" id="9791248at2"/>
<dbReference type="GO" id="GO:0005886">
    <property type="term" value="C:plasma membrane"/>
    <property type="evidence" value="ECO:0007669"/>
    <property type="project" value="UniProtKB-SubCell"/>
</dbReference>
<evidence type="ECO:0000256" key="5">
    <source>
        <dbReference type="ARBA" id="ARBA00022448"/>
    </source>
</evidence>
<keyword evidence="6" id="KW-1003">Cell membrane</keyword>
<dbReference type="Proteomes" id="UP000004699">
    <property type="component" value="Unassembled WGS sequence"/>
</dbReference>
<comment type="function">
    <text evidence="1">Required for nicotinamide riboside transport across the inner membrane.</text>
</comment>
<dbReference type="EMBL" id="DS999411">
    <property type="protein sequence ID" value="EED36697.1"/>
    <property type="molecule type" value="Genomic_DNA"/>
</dbReference>
<protein>
    <recommendedName>
        <fullName evidence="4">Nicotinamide riboside transporter PnuC</fullName>
    </recommendedName>
</protein>
<evidence type="ECO:0000256" key="2">
    <source>
        <dbReference type="ARBA" id="ARBA00004651"/>
    </source>
</evidence>
<dbReference type="Pfam" id="PF04973">
    <property type="entry name" value="NMN_transporter"/>
    <property type="match status" value="1"/>
</dbReference>
<keyword evidence="12" id="KW-1185">Reference proteome</keyword>
<proteinExistence type="inferred from homology"/>
<evidence type="ECO:0000313" key="11">
    <source>
        <dbReference type="EMBL" id="EED36697.1"/>
    </source>
</evidence>
<evidence type="ECO:0000313" key="12">
    <source>
        <dbReference type="Proteomes" id="UP000004699"/>
    </source>
</evidence>
<dbReference type="PANTHER" id="PTHR36122:SF2">
    <property type="entry name" value="NICOTINAMIDE RIBOSIDE TRANSPORTER PNUC"/>
    <property type="match status" value="1"/>
</dbReference>
<keyword evidence="9 10" id="KW-0472">Membrane</keyword>
<evidence type="ECO:0000256" key="7">
    <source>
        <dbReference type="ARBA" id="ARBA00022692"/>
    </source>
</evidence>
<evidence type="ECO:0000256" key="8">
    <source>
        <dbReference type="ARBA" id="ARBA00022989"/>
    </source>
</evidence>
<comment type="subcellular location">
    <subcellularLocation>
        <location evidence="2">Cell membrane</location>
        <topology evidence="2">Multi-pass membrane protein</topology>
    </subcellularLocation>
</comment>
<gene>
    <name evidence="11" type="ORF">NOR51B_2649</name>
</gene>
<evidence type="ECO:0000256" key="1">
    <source>
        <dbReference type="ARBA" id="ARBA00002672"/>
    </source>
</evidence>
<keyword evidence="7 10" id="KW-0812">Transmembrane</keyword>
<name>B8KQN4_9GAMM</name>
<feature type="transmembrane region" description="Helical" evidence="10">
    <location>
        <begin position="113"/>
        <end position="134"/>
    </location>
</feature>
<evidence type="ECO:0000256" key="6">
    <source>
        <dbReference type="ARBA" id="ARBA00022475"/>
    </source>
</evidence>
<dbReference type="NCBIfam" id="TIGR01528">
    <property type="entry name" value="NMN_trans_PnuC"/>
    <property type="match status" value="1"/>
</dbReference>
<dbReference type="InterPro" id="IPR006419">
    <property type="entry name" value="NMN_transpt_PnuC"/>
</dbReference>
<feature type="transmembrane region" description="Helical" evidence="10">
    <location>
        <begin position="6"/>
        <end position="23"/>
    </location>
</feature>
<evidence type="ECO:0000256" key="9">
    <source>
        <dbReference type="ARBA" id="ARBA00023136"/>
    </source>
</evidence>